<sequence length="374" mass="40915">MPAANRLTTFADDLRLRLLRSRLPALWQATLDDLRGLLPRSWRRLLEGERQALWLRHAGDRLELRAHGTDGQTSLGELPLRPAVLEALADRIGQHHLRTWLLLPQELVLRRRLLLPGAAEPRLREVLGFELDRQTPFSAAQVVYEGRVLARGSGPQGLQVELLVLPRARLEAELQALGPLADLLSGVDVEEDGRRLGLNLLAAAGRSAPADPVRRTNAWLLAGAGAALMLALALILHNRGERLESMRAAVAAATEQARDARRIRNRLQSTATAANYLAERRAARPTMLELLDDLSRRIPDDTALDKLAVNGDRVVMVGQSRSAPALVGLLQASPLLTEPALSGAVQADSRSGRDRFTLVARLRPPAEEGDGRSP</sequence>
<feature type="region of interest" description="Disordered" evidence="2">
    <location>
        <begin position="346"/>
        <end position="374"/>
    </location>
</feature>
<evidence type="ECO:0000256" key="1">
    <source>
        <dbReference type="SAM" id="Coils"/>
    </source>
</evidence>
<dbReference type="InterPro" id="IPR052534">
    <property type="entry name" value="Extracell_DNA_Util/SecSys_Comp"/>
</dbReference>
<dbReference type="Gene3D" id="3.30.420.380">
    <property type="match status" value="1"/>
</dbReference>
<evidence type="ECO:0000313" key="4">
    <source>
        <dbReference type="EMBL" id="KAA2284981.1"/>
    </source>
</evidence>
<keyword evidence="3" id="KW-1133">Transmembrane helix</keyword>
<dbReference type="EMBL" id="VUOD01000004">
    <property type="protein sequence ID" value="KAA2284981.1"/>
    <property type="molecule type" value="Genomic_DNA"/>
</dbReference>
<protein>
    <submittedName>
        <fullName evidence="4">PilN domain-containing protein</fullName>
    </submittedName>
</protein>
<gene>
    <name evidence="4" type="ORF">F0415_06950</name>
</gene>
<dbReference type="InterPro" id="IPR043129">
    <property type="entry name" value="ATPase_NBD"/>
</dbReference>
<name>A0A5B2ZD35_9GAMM</name>
<reference evidence="4 5" key="2">
    <citation type="submission" date="2019-09" db="EMBL/GenBank/DDBJ databases">
        <authorList>
            <person name="Mazur A."/>
        </authorList>
    </citation>
    <scope>NUCLEOTIDE SEQUENCE [LARGE SCALE GENOMIC DNA]</scope>
    <source>
        <strain evidence="4 5">3729k</strain>
    </source>
</reference>
<evidence type="ECO:0000313" key="5">
    <source>
        <dbReference type="Proteomes" id="UP000322165"/>
    </source>
</evidence>
<feature type="compositionally biased region" description="Basic and acidic residues" evidence="2">
    <location>
        <begin position="364"/>
        <end position="374"/>
    </location>
</feature>
<feature type="coiled-coil region" evidence="1">
    <location>
        <begin position="243"/>
        <end position="270"/>
    </location>
</feature>
<keyword evidence="5" id="KW-1185">Reference proteome</keyword>
<comment type="caution">
    <text evidence="4">The sequence shown here is derived from an EMBL/GenBank/DDBJ whole genome shotgun (WGS) entry which is preliminary data.</text>
</comment>
<accession>A0A5B2ZD35</accession>
<keyword evidence="1" id="KW-0175">Coiled coil</keyword>
<proteinExistence type="predicted"/>
<dbReference type="PANTHER" id="PTHR40278">
    <property type="entry name" value="DNA UTILIZATION PROTEIN HOFN"/>
    <property type="match status" value="1"/>
</dbReference>
<feature type="transmembrane region" description="Helical" evidence="3">
    <location>
        <begin position="218"/>
        <end position="237"/>
    </location>
</feature>
<reference evidence="4 5" key="1">
    <citation type="submission" date="2019-09" db="EMBL/GenBank/DDBJ databases">
        <title>Arenimonas chukotkensis sp. nov., a bacterium isolated from Chukotka hot spring, Arctic region, Russia.</title>
        <authorList>
            <person name="Zayulina K.S."/>
            <person name="Prokofeva M.I."/>
            <person name="Elcheninov A.G."/>
            <person name="Novikov A."/>
            <person name="Kochetkova T.V."/>
            <person name="Kublanov I.V."/>
        </authorList>
    </citation>
    <scope>NUCLEOTIDE SEQUENCE [LARGE SCALE GENOMIC DNA]</scope>
    <source>
        <strain evidence="4 5">3729k</strain>
    </source>
</reference>
<dbReference type="InterPro" id="IPR007813">
    <property type="entry name" value="PilN"/>
</dbReference>
<evidence type="ECO:0000256" key="3">
    <source>
        <dbReference type="SAM" id="Phobius"/>
    </source>
</evidence>
<organism evidence="4 5">
    <name type="scientific">Arenimonas fontis</name>
    <dbReference type="NCBI Taxonomy" id="2608255"/>
    <lineage>
        <taxon>Bacteria</taxon>
        <taxon>Pseudomonadati</taxon>
        <taxon>Pseudomonadota</taxon>
        <taxon>Gammaproteobacteria</taxon>
        <taxon>Lysobacterales</taxon>
        <taxon>Lysobacteraceae</taxon>
        <taxon>Arenimonas</taxon>
    </lineage>
</organism>
<dbReference type="AlphaFoldDB" id="A0A5B2ZD35"/>
<evidence type="ECO:0000256" key="2">
    <source>
        <dbReference type="SAM" id="MobiDB-lite"/>
    </source>
</evidence>
<keyword evidence="3" id="KW-0812">Transmembrane</keyword>
<dbReference type="Proteomes" id="UP000322165">
    <property type="component" value="Unassembled WGS sequence"/>
</dbReference>
<dbReference type="PANTHER" id="PTHR40278:SF1">
    <property type="entry name" value="DNA UTILIZATION PROTEIN HOFN"/>
    <property type="match status" value="1"/>
</dbReference>
<dbReference type="RefSeq" id="WP_149860480.1">
    <property type="nucleotide sequence ID" value="NZ_VUOD01000004.1"/>
</dbReference>
<keyword evidence="3" id="KW-0472">Membrane</keyword>
<dbReference type="Pfam" id="PF05137">
    <property type="entry name" value="PilN"/>
    <property type="match status" value="1"/>
</dbReference>
<dbReference type="SUPFAM" id="SSF53067">
    <property type="entry name" value="Actin-like ATPase domain"/>
    <property type="match status" value="1"/>
</dbReference>